<dbReference type="AlphaFoldDB" id="A0A518GL50"/>
<evidence type="ECO:0000313" key="2">
    <source>
        <dbReference type="Proteomes" id="UP000315349"/>
    </source>
</evidence>
<sequence length="34" mass="3783">MLAAYAKHGDVIFGSLFHIAIRVMFTTPLDWSSS</sequence>
<proteinExistence type="predicted"/>
<dbReference type="KEGG" id="peh:Spb1_10400"/>
<gene>
    <name evidence="1" type="ORF">Spb1_10400</name>
</gene>
<accession>A0A518GL50</accession>
<protein>
    <submittedName>
        <fullName evidence="1">Uncharacterized protein</fullName>
    </submittedName>
</protein>
<name>A0A518GL50_9PLAN</name>
<dbReference type="EMBL" id="CP036299">
    <property type="protein sequence ID" value="QDV29171.1"/>
    <property type="molecule type" value="Genomic_DNA"/>
</dbReference>
<dbReference type="Proteomes" id="UP000315349">
    <property type="component" value="Chromosome"/>
</dbReference>
<keyword evidence="2" id="KW-1185">Reference proteome</keyword>
<evidence type="ECO:0000313" key="1">
    <source>
        <dbReference type="EMBL" id="QDV29171.1"/>
    </source>
</evidence>
<reference evidence="1 2" key="1">
    <citation type="submission" date="2019-02" db="EMBL/GenBank/DDBJ databases">
        <title>Deep-cultivation of Planctomycetes and their phenomic and genomic characterization uncovers novel biology.</title>
        <authorList>
            <person name="Wiegand S."/>
            <person name="Jogler M."/>
            <person name="Boedeker C."/>
            <person name="Pinto D."/>
            <person name="Vollmers J."/>
            <person name="Rivas-Marin E."/>
            <person name="Kohn T."/>
            <person name="Peeters S.H."/>
            <person name="Heuer A."/>
            <person name="Rast P."/>
            <person name="Oberbeckmann S."/>
            <person name="Bunk B."/>
            <person name="Jeske O."/>
            <person name="Meyerdierks A."/>
            <person name="Storesund J.E."/>
            <person name="Kallscheuer N."/>
            <person name="Luecker S."/>
            <person name="Lage O.M."/>
            <person name="Pohl T."/>
            <person name="Merkel B.J."/>
            <person name="Hornburger P."/>
            <person name="Mueller R.-W."/>
            <person name="Bruemmer F."/>
            <person name="Labrenz M."/>
            <person name="Spormann A.M."/>
            <person name="Op den Camp H."/>
            <person name="Overmann J."/>
            <person name="Amann R."/>
            <person name="Jetten M.S.M."/>
            <person name="Mascher T."/>
            <person name="Medema M.H."/>
            <person name="Devos D.P."/>
            <person name="Kaster A.-K."/>
            <person name="Ovreas L."/>
            <person name="Rohde M."/>
            <person name="Galperin M.Y."/>
            <person name="Jogler C."/>
        </authorList>
    </citation>
    <scope>NUCLEOTIDE SEQUENCE [LARGE SCALE GENOMIC DNA]</scope>
    <source>
        <strain evidence="1 2">Spb1</strain>
    </source>
</reference>
<organism evidence="1 2">
    <name type="scientific">Planctopirus ephydatiae</name>
    <dbReference type="NCBI Taxonomy" id="2528019"/>
    <lineage>
        <taxon>Bacteria</taxon>
        <taxon>Pseudomonadati</taxon>
        <taxon>Planctomycetota</taxon>
        <taxon>Planctomycetia</taxon>
        <taxon>Planctomycetales</taxon>
        <taxon>Planctomycetaceae</taxon>
        <taxon>Planctopirus</taxon>
    </lineage>
</organism>